<dbReference type="GO" id="GO:0008725">
    <property type="term" value="F:DNA-3-methyladenine glycosylase activity"/>
    <property type="evidence" value="ECO:0007669"/>
    <property type="project" value="TreeGrafter"/>
</dbReference>
<dbReference type="STRING" id="1798373.A2154_03470"/>
<evidence type="ECO:0000256" key="3">
    <source>
        <dbReference type="ARBA" id="ARBA00012000"/>
    </source>
</evidence>
<evidence type="ECO:0000313" key="7">
    <source>
        <dbReference type="EMBL" id="OGG09245.1"/>
    </source>
</evidence>
<dbReference type="Pfam" id="PF00730">
    <property type="entry name" value="HhH-GPD"/>
    <property type="match status" value="1"/>
</dbReference>
<evidence type="ECO:0000313" key="8">
    <source>
        <dbReference type="Proteomes" id="UP000176854"/>
    </source>
</evidence>
<dbReference type="Gene3D" id="1.10.1670.40">
    <property type="match status" value="1"/>
</dbReference>
<evidence type="ECO:0000256" key="1">
    <source>
        <dbReference type="ARBA" id="ARBA00000086"/>
    </source>
</evidence>
<dbReference type="GO" id="GO:0006307">
    <property type="term" value="P:DNA alkylation repair"/>
    <property type="evidence" value="ECO:0007669"/>
    <property type="project" value="TreeGrafter"/>
</dbReference>
<dbReference type="InterPro" id="IPR051912">
    <property type="entry name" value="Alkylbase_DNA_Glycosylase/TA"/>
</dbReference>
<dbReference type="InterPro" id="IPR003265">
    <property type="entry name" value="HhH-GPD_domain"/>
</dbReference>
<gene>
    <name evidence="7" type="ORF">A2154_03470</name>
</gene>
<dbReference type="GO" id="GO:0006285">
    <property type="term" value="P:base-excision repair, AP site formation"/>
    <property type="evidence" value="ECO:0007669"/>
    <property type="project" value="TreeGrafter"/>
</dbReference>
<dbReference type="Gene3D" id="1.10.340.30">
    <property type="entry name" value="Hypothetical protein, domain 2"/>
    <property type="match status" value="1"/>
</dbReference>
<name>A0A1F5ZA60_9BACT</name>
<evidence type="ECO:0000256" key="5">
    <source>
        <dbReference type="ARBA" id="ARBA00023204"/>
    </source>
</evidence>
<dbReference type="GO" id="GO:0032131">
    <property type="term" value="F:alkylated DNA binding"/>
    <property type="evidence" value="ECO:0007669"/>
    <property type="project" value="TreeGrafter"/>
</dbReference>
<dbReference type="GO" id="GO:0032993">
    <property type="term" value="C:protein-DNA complex"/>
    <property type="evidence" value="ECO:0007669"/>
    <property type="project" value="TreeGrafter"/>
</dbReference>
<proteinExistence type="inferred from homology"/>
<dbReference type="CDD" id="cd00056">
    <property type="entry name" value="ENDO3c"/>
    <property type="match status" value="1"/>
</dbReference>
<comment type="caution">
    <text evidence="7">The sequence shown here is derived from an EMBL/GenBank/DDBJ whole genome shotgun (WGS) entry which is preliminary data.</text>
</comment>
<keyword evidence="5" id="KW-0234">DNA repair</keyword>
<evidence type="ECO:0000256" key="2">
    <source>
        <dbReference type="ARBA" id="ARBA00010817"/>
    </source>
</evidence>
<organism evidence="7 8">
    <name type="scientific">Candidatus Gottesmanbacteria bacterium RBG_16_43_7</name>
    <dbReference type="NCBI Taxonomy" id="1798373"/>
    <lineage>
        <taxon>Bacteria</taxon>
        <taxon>Candidatus Gottesmaniibacteriota</taxon>
    </lineage>
</organism>
<evidence type="ECO:0000259" key="6">
    <source>
        <dbReference type="SMART" id="SM00478"/>
    </source>
</evidence>
<feature type="domain" description="HhH-GPD" evidence="6">
    <location>
        <begin position="43"/>
        <end position="197"/>
    </location>
</feature>
<dbReference type="FunFam" id="1.10.340.30:FF:000004">
    <property type="entry name" value="DNA-3-methyladenine glycosylase II"/>
    <property type="match status" value="1"/>
</dbReference>
<reference evidence="7 8" key="1">
    <citation type="journal article" date="2016" name="Nat. Commun.">
        <title>Thousands of microbial genomes shed light on interconnected biogeochemical processes in an aquifer system.</title>
        <authorList>
            <person name="Anantharaman K."/>
            <person name="Brown C.T."/>
            <person name="Hug L.A."/>
            <person name="Sharon I."/>
            <person name="Castelle C.J."/>
            <person name="Probst A.J."/>
            <person name="Thomas B.C."/>
            <person name="Singh A."/>
            <person name="Wilkins M.J."/>
            <person name="Karaoz U."/>
            <person name="Brodie E.L."/>
            <person name="Williams K.H."/>
            <person name="Hubbard S.S."/>
            <person name="Banfield J.F."/>
        </authorList>
    </citation>
    <scope>NUCLEOTIDE SEQUENCE [LARGE SCALE GENOMIC DNA]</scope>
</reference>
<dbReference type="GO" id="GO:0043916">
    <property type="term" value="F:DNA-7-methylguanine glycosylase activity"/>
    <property type="evidence" value="ECO:0007669"/>
    <property type="project" value="TreeGrafter"/>
</dbReference>
<sequence>MKNQIISYFRKADPVIWQLAVKFRHVSLKPADDYFLHLAQTIVSQQLSEQAGMVIWSRFEKLFTATGVTAAAVLSKNPLVLHTSGISLSKANYIQNVARTFINKTIQPRVFSTQSDEEIIRQLVSIKGIGRWSAEMFLIFALGRQDVFSAGDAGLRRALQHLYGQSHKLTDQRILEITRSWSPYRSFGCLLLWRSLDNSA</sequence>
<dbReference type="AlphaFoldDB" id="A0A1F5ZA60"/>
<dbReference type="InterPro" id="IPR011257">
    <property type="entry name" value="DNA_glycosylase"/>
</dbReference>
<comment type="catalytic activity">
    <reaction evidence="1">
        <text>Hydrolysis of alkylated DNA, releasing 3-methyladenine, 3-methylguanine, 7-methylguanine and 7-methyladenine.</text>
        <dbReference type="EC" id="3.2.2.21"/>
    </reaction>
</comment>
<dbReference type="GO" id="GO:0005737">
    <property type="term" value="C:cytoplasm"/>
    <property type="evidence" value="ECO:0007669"/>
    <property type="project" value="TreeGrafter"/>
</dbReference>
<accession>A0A1F5ZA60</accession>
<dbReference type="PANTHER" id="PTHR43003">
    <property type="entry name" value="DNA-3-METHYLADENINE GLYCOSYLASE"/>
    <property type="match status" value="1"/>
</dbReference>
<keyword evidence="4" id="KW-0227">DNA damage</keyword>
<dbReference type="EMBL" id="MFJC01000024">
    <property type="protein sequence ID" value="OGG09245.1"/>
    <property type="molecule type" value="Genomic_DNA"/>
</dbReference>
<dbReference type="PANTHER" id="PTHR43003:SF5">
    <property type="entry name" value="DNA-3-METHYLADENINE GLYCOSYLASE"/>
    <property type="match status" value="1"/>
</dbReference>
<dbReference type="EC" id="3.2.2.21" evidence="3"/>
<dbReference type="SUPFAM" id="SSF48150">
    <property type="entry name" value="DNA-glycosylase"/>
    <property type="match status" value="1"/>
</dbReference>
<dbReference type="SMART" id="SM00478">
    <property type="entry name" value="ENDO3c"/>
    <property type="match status" value="1"/>
</dbReference>
<dbReference type="Proteomes" id="UP000176854">
    <property type="component" value="Unassembled WGS sequence"/>
</dbReference>
<comment type="similarity">
    <text evidence="2">Belongs to the alkylbase DNA glycosidase AlkA family.</text>
</comment>
<evidence type="ECO:0000256" key="4">
    <source>
        <dbReference type="ARBA" id="ARBA00022763"/>
    </source>
</evidence>
<protein>
    <recommendedName>
        <fullName evidence="3">DNA-3-methyladenine glycosylase II</fullName>
        <ecNumber evidence="3">3.2.2.21</ecNumber>
    </recommendedName>
</protein>